<dbReference type="PANTHER" id="PTHR10000:SF8">
    <property type="entry name" value="HAD SUPERFAMILY HYDROLASE-LIKE, TYPE 3"/>
    <property type="match status" value="1"/>
</dbReference>
<dbReference type="SUPFAM" id="SSF56784">
    <property type="entry name" value="HAD-like"/>
    <property type="match status" value="1"/>
</dbReference>
<dbReference type="PANTHER" id="PTHR10000">
    <property type="entry name" value="PHOSPHOSERINE PHOSPHATASE"/>
    <property type="match status" value="1"/>
</dbReference>
<accession>A0A9D1WTU9</accession>
<dbReference type="SFLD" id="SFLDG01140">
    <property type="entry name" value="C2.B:_Phosphomannomutase_and_P"/>
    <property type="match status" value="1"/>
</dbReference>
<sequence>MDIQCIALDLDRTTLDAHGKLSAGNRKALLHAMQKGVHIVIASGRSFYTLPADVLAVPGIEYAITSNGAAVYHIPTETCLHQYKMTADSVFQILSLGKSYPIAFEAFIDGTAYAEAAYVDDPVSFGASPQAIPYIQHTRNKVFGMKSFLEKNGQKIDSLDIVVGSPRMKDEIWNHLARISKDIYITSSVAQLIEISHKDAGKHSGLCFIKDHLNLSKQQIAAFGDGDNDADLLQAAGIGIAMENASPKCKSAADAITKRHDEDGVAWGIQHILHIN</sequence>
<name>A0A9D1WTU9_9FIRM</name>
<reference evidence="1" key="2">
    <citation type="submission" date="2021-04" db="EMBL/GenBank/DDBJ databases">
        <authorList>
            <person name="Gilroy R."/>
        </authorList>
    </citation>
    <scope>NUCLEOTIDE SEQUENCE</scope>
    <source>
        <strain evidence="1">CHK191-13928</strain>
    </source>
</reference>
<dbReference type="PROSITE" id="PS01229">
    <property type="entry name" value="COF_2"/>
    <property type="match status" value="1"/>
</dbReference>
<dbReference type="AlphaFoldDB" id="A0A9D1WTU9"/>
<protein>
    <submittedName>
        <fullName evidence="1">HAD family hydrolase</fullName>
    </submittedName>
</protein>
<dbReference type="Gene3D" id="3.40.50.1000">
    <property type="entry name" value="HAD superfamily/HAD-like"/>
    <property type="match status" value="1"/>
</dbReference>
<dbReference type="InterPro" id="IPR006379">
    <property type="entry name" value="HAD-SF_hydro_IIB"/>
</dbReference>
<comment type="caution">
    <text evidence="1">The sequence shown here is derived from an EMBL/GenBank/DDBJ whole genome shotgun (WGS) entry which is preliminary data.</text>
</comment>
<dbReference type="NCBIfam" id="TIGR01484">
    <property type="entry name" value="HAD-SF-IIB"/>
    <property type="match status" value="1"/>
</dbReference>
<keyword evidence="1" id="KW-0378">Hydrolase</keyword>
<dbReference type="InterPro" id="IPR036412">
    <property type="entry name" value="HAD-like_sf"/>
</dbReference>
<dbReference type="Pfam" id="PF08282">
    <property type="entry name" value="Hydrolase_3"/>
    <property type="match status" value="1"/>
</dbReference>
<gene>
    <name evidence="1" type="ORF">H9735_02495</name>
</gene>
<evidence type="ECO:0000313" key="2">
    <source>
        <dbReference type="Proteomes" id="UP000886721"/>
    </source>
</evidence>
<dbReference type="NCBIfam" id="TIGR00099">
    <property type="entry name" value="Cof-subfamily"/>
    <property type="match status" value="1"/>
</dbReference>
<dbReference type="SFLD" id="SFLDS00003">
    <property type="entry name" value="Haloacid_Dehalogenase"/>
    <property type="match status" value="1"/>
</dbReference>
<organism evidence="1 2">
    <name type="scientific">Candidatus Anaerostipes excrementavium</name>
    <dbReference type="NCBI Taxonomy" id="2838463"/>
    <lineage>
        <taxon>Bacteria</taxon>
        <taxon>Bacillati</taxon>
        <taxon>Bacillota</taxon>
        <taxon>Clostridia</taxon>
        <taxon>Lachnospirales</taxon>
        <taxon>Lachnospiraceae</taxon>
        <taxon>Anaerostipes</taxon>
    </lineage>
</organism>
<dbReference type="GO" id="GO:0000287">
    <property type="term" value="F:magnesium ion binding"/>
    <property type="evidence" value="ECO:0007669"/>
    <property type="project" value="TreeGrafter"/>
</dbReference>
<dbReference type="Proteomes" id="UP000886721">
    <property type="component" value="Unassembled WGS sequence"/>
</dbReference>
<reference evidence="1" key="1">
    <citation type="journal article" date="2021" name="PeerJ">
        <title>Extensive microbial diversity within the chicken gut microbiome revealed by metagenomics and culture.</title>
        <authorList>
            <person name="Gilroy R."/>
            <person name="Ravi A."/>
            <person name="Getino M."/>
            <person name="Pursley I."/>
            <person name="Horton D.L."/>
            <person name="Alikhan N.F."/>
            <person name="Baker D."/>
            <person name="Gharbi K."/>
            <person name="Hall N."/>
            <person name="Watson M."/>
            <person name="Adriaenssens E.M."/>
            <person name="Foster-Nyarko E."/>
            <person name="Jarju S."/>
            <person name="Secka A."/>
            <person name="Antonio M."/>
            <person name="Oren A."/>
            <person name="Chaudhuri R.R."/>
            <person name="La Ragione R."/>
            <person name="Hildebrand F."/>
            <person name="Pallen M.J."/>
        </authorList>
    </citation>
    <scope>NUCLEOTIDE SEQUENCE</scope>
    <source>
        <strain evidence="1">CHK191-13928</strain>
    </source>
</reference>
<dbReference type="GO" id="GO:0016791">
    <property type="term" value="F:phosphatase activity"/>
    <property type="evidence" value="ECO:0007669"/>
    <property type="project" value="TreeGrafter"/>
</dbReference>
<dbReference type="GO" id="GO:0005829">
    <property type="term" value="C:cytosol"/>
    <property type="evidence" value="ECO:0007669"/>
    <property type="project" value="TreeGrafter"/>
</dbReference>
<dbReference type="InterPro" id="IPR023214">
    <property type="entry name" value="HAD_sf"/>
</dbReference>
<dbReference type="Gene3D" id="3.30.1240.10">
    <property type="match status" value="1"/>
</dbReference>
<dbReference type="EMBL" id="DXEM01000007">
    <property type="protein sequence ID" value="HIX66981.1"/>
    <property type="molecule type" value="Genomic_DNA"/>
</dbReference>
<evidence type="ECO:0000313" key="1">
    <source>
        <dbReference type="EMBL" id="HIX66981.1"/>
    </source>
</evidence>
<proteinExistence type="predicted"/>
<dbReference type="InterPro" id="IPR000150">
    <property type="entry name" value="Cof"/>
</dbReference>